<comment type="caution">
    <text evidence="1">The sequence shown here is derived from an EMBL/GenBank/DDBJ whole genome shotgun (WGS) entry which is preliminary data.</text>
</comment>
<organism evidence="1 2">
    <name type="scientific">Dendrolimus kikuchii</name>
    <dbReference type="NCBI Taxonomy" id="765133"/>
    <lineage>
        <taxon>Eukaryota</taxon>
        <taxon>Metazoa</taxon>
        <taxon>Ecdysozoa</taxon>
        <taxon>Arthropoda</taxon>
        <taxon>Hexapoda</taxon>
        <taxon>Insecta</taxon>
        <taxon>Pterygota</taxon>
        <taxon>Neoptera</taxon>
        <taxon>Endopterygota</taxon>
        <taxon>Lepidoptera</taxon>
        <taxon>Glossata</taxon>
        <taxon>Ditrysia</taxon>
        <taxon>Bombycoidea</taxon>
        <taxon>Lasiocampidae</taxon>
        <taxon>Dendrolimus</taxon>
    </lineage>
</organism>
<protein>
    <submittedName>
        <fullName evidence="1">Uncharacterized protein</fullName>
    </submittedName>
</protein>
<keyword evidence="2" id="KW-1185">Reference proteome</keyword>
<dbReference type="EMBL" id="CM034391">
    <property type="protein sequence ID" value="KAJ0181323.1"/>
    <property type="molecule type" value="Genomic_DNA"/>
</dbReference>
<accession>A0ACC1DBL0</accession>
<sequence length="1204" mass="136155">MRIMYCLSLETFEGKCIDGGVQVNAVHDGGAGASAHGVSDGRRRRNGVRSGGRGRPRGARGADGSGWPQPPARAPCPTCGGRCSGGVRCPANNALCFVCEKKGHFSRVCEQRKVVRKVLNLSVNSDSEKDEEMFYINTIEQPNKPSKFLKEWIEIVKCNSKQFILKIDTGSMINVISKMEYLNLGFSIMNLMPFTKRVHSFTGNQLPILGIDKLSIVYNNNLYLLSFVVADLNCQNVLGLDGCITLGLINHVNTINIEEYSDLFHGLGKLPGKYSIVVDKNVQPVICPARKIPLGLKDKLLDELRRMEGLGVVRRVTHPTDWVNAIVLIPKKDGSIRVCLDPRPLNRAVRRAQYSLPTVPEMAARLHGATVYSVLDARCGFWMVEIDDDSADLCTFSTPFGRYQFLRLPYGINCAPEVFHAKLRQHLEDLEGVESFADDVIVWGSTRQEHDRRLKDLLQRAREIGIKFNRDKCQFGVHEITYLGHKFNANGMGVDDRKVKAIMDIPYPCDRKALERFLGMVNYLAKFIHGYSECVNCLRTLLKKESAWLWEQQHSDAVDKLKRKLATAPVLALYCERTPIVLSVDASSVALGAVLLQAGRPVEFASLTLTEAQTRYAQIEKEMLAIVFAVERFRQYIYGRSDVTIHSDHKPLEALFSKPLVSVPARLQRMMMRVQGYEFKVIYTPGKYMYIADTLSRAPLKELMQDGVSAEVETQTCFMLQNVPFSPQKLEKIQNEVKKDRECTLLLNYVLKGWPRNRRDVNENIKVFWPYREQLNYLAGIIFKGDRVFIPSALRAEMLSRVHEGHLGIERCKRRAREVMFWPGLSEDVERTVRRCTACALHAPPARRQPLLQHTVPALPWHKLASDTFEYKKKSYVVLVDYFSNYVEVGQLVNVTSRNIINFMKEQFSRHGIPAELVTDNGPAYSSQEFKKFMYDWEIRHETSSPHYPQSNGKSERTVQTIKNLLKKSVDSGEDFYLSLLNFRATPRNGLDSPAQILMGRRLNTKLPVSAKLLGEKVNNDQNYQALLNNRLTIKKYYDRSAKSLERLSLGDKATMINNGTRKPVSVVARATQPRSYIVEDESGNRYRRTRSHLVVRAPGAPETKVYMGDKKTQKPVKTPAVPRRRKKSLDTTGSSPQASRVVRSASSALEGEIEDLNSSFHSIADDYSPNNTTDSSSYLSSPSPKLIPVTRSKARLGQMSRDH</sequence>
<evidence type="ECO:0000313" key="2">
    <source>
        <dbReference type="Proteomes" id="UP000824533"/>
    </source>
</evidence>
<proteinExistence type="predicted"/>
<gene>
    <name evidence="1" type="ORF">K1T71_003408</name>
</gene>
<evidence type="ECO:0000313" key="1">
    <source>
        <dbReference type="EMBL" id="KAJ0181323.1"/>
    </source>
</evidence>
<dbReference type="Proteomes" id="UP000824533">
    <property type="component" value="Linkage Group LG05"/>
</dbReference>
<reference evidence="1 2" key="1">
    <citation type="journal article" date="2021" name="Front. Genet.">
        <title>Chromosome-Level Genome Assembly Reveals Significant Gene Expansion in the Toll and IMD Signaling Pathways of Dendrolimus kikuchii.</title>
        <authorList>
            <person name="Zhou J."/>
            <person name="Wu P."/>
            <person name="Xiong Z."/>
            <person name="Liu N."/>
            <person name="Zhao N."/>
            <person name="Ji M."/>
            <person name="Qiu Y."/>
            <person name="Yang B."/>
        </authorList>
    </citation>
    <scope>NUCLEOTIDE SEQUENCE [LARGE SCALE GENOMIC DNA]</scope>
    <source>
        <strain evidence="1">Ann1</strain>
    </source>
</reference>
<name>A0ACC1DBL0_9NEOP</name>